<dbReference type="Proteomes" id="UP000601435">
    <property type="component" value="Unassembled WGS sequence"/>
</dbReference>
<dbReference type="EMBL" id="CAJNJA010024389">
    <property type="protein sequence ID" value="CAE7525899.1"/>
    <property type="molecule type" value="Genomic_DNA"/>
</dbReference>
<evidence type="ECO:0000313" key="2">
    <source>
        <dbReference type="EMBL" id="CAE7525899.1"/>
    </source>
</evidence>
<reference evidence="2" key="1">
    <citation type="submission" date="2021-02" db="EMBL/GenBank/DDBJ databases">
        <authorList>
            <person name="Dougan E. K."/>
            <person name="Rhodes N."/>
            <person name="Thang M."/>
            <person name="Chan C."/>
        </authorList>
    </citation>
    <scope>NUCLEOTIDE SEQUENCE</scope>
</reference>
<accession>A0A812TK28</accession>
<keyword evidence="3" id="KW-1185">Reference proteome</keyword>
<feature type="compositionally biased region" description="Basic and acidic residues" evidence="1">
    <location>
        <begin position="144"/>
        <end position="164"/>
    </location>
</feature>
<dbReference type="OrthoDB" id="10417427at2759"/>
<evidence type="ECO:0000313" key="3">
    <source>
        <dbReference type="Proteomes" id="UP000601435"/>
    </source>
</evidence>
<protein>
    <submittedName>
        <fullName evidence="2">Uncharacterized protein</fullName>
    </submittedName>
</protein>
<proteinExistence type="predicted"/>
<comment type="caution">
    <text evidence="2">The sequence shown here is derived from an EMBL/GenBank/DDBJ whole genome shotgun (WGS) entry which is preliminary data.</text>
</comment>
<organism evidence="2 3">
    <name type="scientific">Symbiodinium necroappetens</name>
    <dbReference type="NCBI Taxonomy" id="1628268"/>
    <lineage>
        <taxon>Eukaryota</taxon>
        <taxon>Sar</taxon>
        <taxon>Alveolata</taxon>
        <taxon>Dinophyceae</taxon>
        <taxon>Suessiales</taxon>
        <taxon>Symbiodiniaceae</taxon>
        <taxon>Symbiodinium</taxon>
    </lineage>
</organism>
<feature type="region of interest" description="Disordered" evidence="1">
    <location>
        <begin position="128"/>
        <end position="164"/>
    </location>
</feature>
<sequence length="203" mass="23297">PNDALDQSSAYQEATGHGRPSEREDYLVSYEQIFSPESLDLLWANIQTYLAEYVRNHQGEQGAKSTLLFLPYGEGRECKFDSAKVRDDSQLGVCYASSRGVCQMRFIGLADRQDSLRLARLAEAADLGREHGKEEEGEQGQPLRTEEWKRKAREEEEERERRRRLEVGSNYAYTKFIHGGLLKKVMSMNLLSYKSEILRATHT</sequence>
<feature type="non-terminal residue" evidence="2">
    <location>
        <position position="1"/>
    </location>
</feature>
<feature type="region of interest" description="Disordered" evidence="1">
    <location>
        <begin position="1"/>
        <end position="22"/>
    </location>
</feature>
<dbReference type="AlphaFoldDB" id="A0A812TK28"/>
<evidence type="ECO:0000256" key="1">
    <source>
        <dbReference type="SAM" id="MobiDB-lite"/>
    </source>
</evidence>
<gene>
    <name evidence="2" type="ORF">SNEC2469_LOCUS15068</name>
</gene>
<feature type="compositionally biased region" description="Polar residues" evidence="1">
    <location>
        <begin position="1"/>
        <end position="12"/>
    </location>
</feature>
<name>A0A812TK28_9DINO</name>